<keyword evidence="1" id="KW-1133">Transmembrane helix</keyword>
<gene>
    <name evidence="2" type="ORF">G3M99_03265</name>
</gene>
<evidence type="ECO:0000256" key="1">
    <source>
        <dbReference type="SAM" id="Phobius"/>
    </source>
</evidence>
<keyword evidence="1" id="KW-0472">Membrane</keyword>
<accession>A0A6M0GZD5</accession>
<evidence type="ECO:0000313" key="3">
    <source>
        <dbReference type="Proteomes" id="UP000481872"/>
    </source>
</evidence>
<sequence>MNKLKEYKFQILSSLIIVFALFFCGYSFYINMAKNKQIDTLTKEVSSTNIKDNTVVEFFIKYSNCNNFITDDKMMKLVEKDKDKIKDLKEEQLEEIYKGYGYKLDKHTSDKITFIKEIPGYAYESGKYFIGVNENKVVIYNKKEDNSLVVVENMIPNVRSEDKRPITLENLKDKGNLIESFYEGKKEYQFDDKESALEYAKALCSS</sequence>
<protein>
    <recommendedName>
        <fullName evidence="4">Bypass of forespore C C-terminal domain-containing protein</fullName>
    </recommendedName>
</protein>
<evidence type="ECO:0008006" key="4">
    <source>
        <dbReference type="Google" id="ProtNLM"/>
    </source>
</evidence>
<feature type="transmembrane region" description="Helical" evidence="1">
    <location>
        <begin position="12"/>
        <end position="30"/>
    </location>
</feature>
<keyword evidence="1" id="KW-0812">Transmembrane</keyword>
<organism evidence="2 3">
    <name type="scientific">Clostridium senegalense</name>
    <dbReference type="NCBI Taxonomy" id="1465809"/>
    <lineage>
        <taxon>Bacteria</taxon>
        <taxon>Bacillati</taxon>
        <taxon>Bacillota</taxon>
        <taxon>Clostridia</taxon>
        <taxon>Eubacteriales</taxon>
        <taxon>Clostridiaceae</taxon>
        <taxon>Clostridium</taxon>
    </lineage>
</organism>
<reference evidence="2 3" key="1">
    <citation type="submission" date="2020-02" db="EMBL/GenBank/DDBJ databases">
        <title>Genome assembly of a novel Clostridium senegalense strain.</title>
        <authorList>
            <person name="Gupta T.B."/>
            <person name="Jauregui R."/>
            <person name="Maclean P."/>
            <person name="Nawarathana A."/>
            <person name="Brightwell G."/>
        </authorList>
    </citation>
    <scope>NUCLEOTIDE SEQUENCE [LARGE SCALE GENOMIC DNA]</scope>
    <source>
        <strain evidence="2 3">AGRFS4</strain>
    </source>
</reference>
<evidence type="ECO:0000313" key="2">
    <source>
        <dbReference type="EMBL" id="NEU03890.1"/>
    </source>
</evidence>
<dbReference type="AlphaFoldDB" id="A0A6M0GZD5"/>
<dbReference type="EMBL" id="JAAGPU010000003">
    <property type="protein sequence ID" value="NEU03890.1"/>
    <property type="molecule type" value="Genomic_DNA"/>
</dbReference>
<name>A0A6M0GZD5_9CLOT</name>
<comment type="caution">
    <text evidence="2">The sequence shown here is derived from an EMBL/GenBank/DDBJ whole genome shotgun (WGS) entry which is preliminary data.</text>
</comment>
<dbReference type="Proteomes" id="UP000481872">
    <property type="component" value="Unassembled WGS sequence"/>
</dbReference>
<dbReference type="RefSeq" id="WP_061993946.1">
    <property type="nucleotide sequence ID" value="NZ_JAAGPU010000003.1"/>
</dbReference>
<proteinExistence type="predicted"/>
<keyword evidence="3" id="KW-1185">Reference proteome</keyword>